<feature type="compositionally biased region" description="Basic residues" evidence="1">
    <location>
        <begin position="162"/>
        <end position="180"/>
    </location>
</feature>
<gene>
    <name evidence="2" type="ORF">L484_015377</name>
</gene>
<dbReference type="KEGG" id="mnt:21398478"/>
<dbReference type="PANTHER" id="PTHR34120">
    <property type="entry name" value="EXPRESSED PROTEIN"/>
    <property type="match status" value="1"/>
</dbReference>
<dbReference type="STRING" id="981085.W9RRC3"/>
<feature type="region of interest" description="Disordered" evidence="1">
    <location>
        <begin position="243"/>
        <end position="287"/>
    </location>
</feature>
<evidence type="ECO:0000313" key="2">
    <source>
        <dbReference type="EMBL" id="EXB88692.1"/>
    </source>
</evidence>
<dbReference type="PANTHER" id="PTHR34120:SF2">
    <property type="entry name" value="OS01G0860900 PROTEIN"/>
    <property type="match status" value="1"/>
</dbReference>
<dbReference type="eggNOG" id="ENOG502RXXH">
    <property type="taxonomic scope" value="Eukaryota"/>
</dbReference>
<proteinExistence type="predicted"/>
<keyword evidence="3" id="KW-1185">Reference proteome</keyword>
<organism evidence="2 3">
    <name type="scientific">Morus notabilis</name>
    <dbReference type="NCBI Taxonomy" id="981085"/>
    <lineage>
        <taxon>Eukaryota</taxon>
        <taxon>Viridiplantae</taxon>
        <taxon>Streptophyta</taxon>
        <taxon>Embryophyta</taxon>
        <taxon>Tracheophyta</taxon>
        <taxon>Spermatophyta</taxon>
        <taxon>Magnoliopsida</taxon>
        <taxon>eudicotyledons</taxon>
        <taxon>Gunneridae</taxon>
        <taxon>Pentapetalae</taxon>
        <taxon>rosids</taxon>
        <taxon>fabids</taxon>
        <taxon>Rosales</taxon>
        <taxon>Moraceae</taxon>
        <taxon>Moreae</taxon>
        <taxon>Morus</taxon>
    </lineage>
</organism>
<accession>W9RRC3</accession>
<evidence type="ECO:0000256" key="1">
    <source>
        <dbReference type="SAM" id="MobiDB-lite"/>
    </source>
</evidence>
<feature type="region of interest" description="Disordered" evidence="1">
    <location>
        <begin position="29"/>
        <end position="56"/>
    </location>
</feature>
<protein>
    <submittedName>
        <fullName evidence="2">Uncharacterized protein</fullName>
    </submittedName>
</protein>
<feature type="region of interest" description="Disordered" evidence="1">
    <location>
        <begin position="134"/>
        <end position="197"/>
    </location>
</feature>
<reference evidence="3" key="1">
    <citation type="submission" date="2013-01" db="EMBL/GenBank/DDBJ databases">
        <title>Draft Genome Sequence of a Mulberry Tree, Morus notabilis C.K. Schneid.</title>
        <authorList>
            <person name="He N."/>
            <person name="Zhao S."/>
        </authorList>
    </citation>
    <scope>NUCLEOTIDE SEQUENCE</scope>
</reference>
<dbReference type="Proteomes" id="UP000030645">
    <property type="component" value="Unassembled WGS sequence"/>
</dbReference>
<evidence type="ECO:0000313" key="3">
    <source>
        <dbReference type="Proteomes" id="UP000030645"/>
    </source>
</evidence>
<feature type="compositionally biased region" description="Basic and acidic residues" evidence="1">
    <location>
        <begin position="181"/>
        <end position="193"/>
    </location>
</feature>
<feature type="compositionally biased region" description="Basic and acidic residues" evidence="1">
    <location>
        <begin position="243"/>
        <end position="257"/>
    </location>
</feature>
<dbReference type="AlphaFoldDB" id="W9RRC3"/>
<dbReference type="OrthoDB" id="696504at2759"/>
<feature type="region of interest" description="Disordered" evidence="1">
    <location>
        <begin position="75"/>
        <end position="108"/>
    </location>
</feature>
<dbReference type="EMBL" id="KE344994">
    <property type="protein sequence ID" value="EXB88692.1"/>
    <property type="molecule type" value="Genomic_DNA"/>
</dbReference>
<feature type="compositionally biased region" description="Polar residues" evidence="1">
    <location>
        <begin position="80"/>
        <end position="102"/>
    </location>
</feature>
<sequence length="287" mass="31999">MPQVDLETLVSACAGGGSMDRRIACETLADDGQKPPENDADLKEPEVPPDFPPESFWLSKDAEFDWFDRNAFFERKESQKGNSNSTNLNPGSNSNSQRFSKNLKSKAAILGLPKPQKSVFVDAKNRKAGNARLFPKRSVSVGKSDGPMIEPSSPKVSCIGRVRSKRDRKRQLKKNRQRSHRSSEPESEKQKPIERRKKTGFFSSFRAIFRTGCREKSAQTSARHSEWSESPLRECARTVVRDMRAPHSDSLPRRSVEIDPPGLGGLHKFASGRRSESWAGDVGADVA</sequence>
<feature type="compositionally biased region" description="Basic and acidic residues" evidence="1">
    <location>
        <begin position="31"/>
        <end position="46"/>
    </location>
</feature>
<name>W9RRC3_9ROSA</name>